<name>A0A9P4HSQ5_9PEZI</name>
<feature type="region of interest" description="Disordered" evidence="7">
    <location>
        <begin position="104"/>
        <end position="210"/>
    </location>
</feature>
<dbReference type="GO" id="GO:0001096">
    <property type="term" value="F:TFIIF-class transcription factor complex binding"/>
    <property type="evidence" value="ECO:0007669"/>
    <property type="project" value="TreeGrafter"/>
</dbReference>
<comment type="caution">
    <text evidence="8">The sequence shown here is derived from an EMBL/GenBank/DDBJ whole genome shotgun (WGS) entry which is preliminary data.</text>
</comment>
<keyword evidence="4" id="KW-0238">DNA-binding</keyword>
<keyword evidence="9" id="KW-1185">Reference proteome</keyword>
<dbReference type="SUPFAM" id="SSF50916">
    <property type="entry name" value="Rap30/74 interaction domains"/>
    <property type="match status" value="1"/>
</dbReference>
<feature type="compositionally biased region" description="Basic and acidic residues" evidence="7">
    <location>
        <begin position="160"/>
        <end position="179"/>
    </location>
</feature>
<dbReference type="GO" id="GO:0005674">
    <property type="term" value="C:transcription factor TFIIF complex"/>
    <property type="evidence" value="ECO:0007669"/>
    <property type="project" value="TreeGrafter"/>
</dbReference>
<dbReference type="GO" id="GO:0003677">
    <property type="term" value="F:DNA binding"/>
    <property type="evidence" value="ECO:0007669"/>
    <property type="project" value="UniProtKB-KW"/>
</dbReference>
<accession>A0A9P4HSQ5</accession>
<dbReference type="Proteomes" id="UP000799776">
    <property type="component" value="Unassembled WGS sequence"/>
</dbReference>
<feature type="compositionally biased region" description="Pro residues" evidence="7">
    <location>
        <begin position="66"/>
        <end position="89"/>
    </location>
</feature>
<evidence type="ECO:0000256" key="1">
    <source>
        <dbReference type="ARBA" id="ARBA00004123"/>
    </source>
</evidence>
<feature type="compositionally biased region" description="Basic and acidic residues" evidence="7">
    <location>
        <begin position="463"/>
        <end position="494"/>
    </location>
</feature>
<feature type="region of interest" description="Disordered" evidence="7">
    <location>
        <begin position="409"/>
        <end position="642"/>
    </location>
</feature>
<evidence type="ECO:0000256" key="5">
    <source>
        <dbReference type="ARBA" id="ARBA00023163"/>
    </source>
</evidence>
<feature type="compositionally biased region" description="Polar residues" evidence="7">
    <location>
        <begin position="119"/>
        <end position="129"/>
    </location>
</feature>
<protein>
    <submittedName>
        <fullName evidence="8">Rap30/74 interaction domain-containing protein</fullName>
    </submittedName>
</protein>
<feature type="compositionally biased region" description="Basic residues" evidence="7">
    <location>
        <begin position="108"/>
        <end position="117"/>
    </location>
</feature>
<evidence type="ECO:0000256" key="4">
    <source>
        <dbReference type="ARBA" id="ARBA00023125"/>
    </source>
</evidence>
<feature type="compositionally biased region" description="Polar residues" evidence="7">
    <location>
        <begin position="525"/>
        <end position="547"/>
    </location>
</feature>
<comment type="similarity">
    <text evidence="2">Belongs to the TFIIF alpha subunit family.</text>
</comment>
<evidence type="ECO:0000256" key="7">
    <source>
        <dbReference type="SAM" id="MobiDB-lite"/>
    </source>
</evidence>
<feature type="compositionally biased region" description="Low complexity" evidence="7">
    <location>
        <begin position="622"/>
        <end position="633"/>
    </location>
</feature>
<feature type="compositionally biased region" description="Basic and acidic residues" evidence="7">
    <location>
        <begin position="421"/>
        <end position="445"/>
    </location>
</feature>
<evidence type="ECO:0000256" key="2">
    <source>
        <dbReference type="ARBA" id="ARBA00005249"/>
    </source>
</evidence>
<keyword evidence="5" id="KW-0804">Transcription</keyword>
<dbReference type="PANTHER" id="PTHR13011:SF0">
    <property type="entry name" value="GENERAL TRANSCRIPTION FACTOR IIF SUBUNIT 1"/>
    <property type="match status" value="1"/>
</dbReference>
<organism evidence="8 9">
    <name type="scientific">Saccharata proteae CBS 121410</name>
    <dbReference type="NCBI Taxonomy" id="1314787"/>
    <lineage>
        <taxon>Eukaryota</taxon>
        <taxon>Fungi</taxon>
        <taxon>Dikarya</taxon>
        <taxon>Ascomycota</taxon>
        <taxon>Pezizomycotina</taxon>
        <taxon>Dothideomycetes</taxon>
        <taxon>Dothideomycetes incertae sedis</taxon>
        <taxon>Botryosphaeriales</taxon>
        <taxon>Saccharataceae</taxon>
        <taxon>Saccharata</taxon>
    </lineage>
</organism>
<evidence type="ECO:0000313" key="8">
    <source>
        <dbReference type="EMBL" id="KAF2084951.1"/>
    </source>
</evidence>
<dbReference type="GO" id="GO:0006367">
    <property type="term" value="P:transcription initiation at RNA polymerase II promoter"/>
    <property type="evidence" value="ECO:0007669"/>
    <property type="project" value="InterPro"/>
</dbReference>
<feature type="compositionally biased region" description="Pro residues" evidence="7">
    <location>
        <begin position="19"/>
        <end position="31"/>
    </location>
</feature>
<dbReference type="InterPro" id="IPR011039">
    <property type="entry name" value="TFIIF_interaction"/>
</dbReference>
<keyword evidence="3" id="KW-0805">Transcription regulation</keyword>
<feature type="compositionally biased region" description="Acidic residues" evidence="7">
    <location>
        <begin position="150"/>
        <end position="159"/>
    </location>
</feature>
<feature type="compositionally biased region" description="Polar residues" evidence="7">
    <location>
        <begin position="191"/>
        <end position="203"/>
    </location>
</feature>
<proteinExistence type="inferred from homology"/>
<feature type="region of interest" description="Disordered" evidence="7">
    <location>
        <begin position="1"/>
        <end position="92"/>
    </location>
</feature>
<reference evidence="8" key="1">
    <citation type="journal article" date="2020" name="Stud. Mycol.">
        <title>101 Dothideomycetes genomes: a test case for predicting lifestyles and emergence of pathogens.</title>
        <authorList>
            <person name="Haridas S."/>
            <person name="Albert R."/>
            <person name="Binder M."/>
            <person name="Bloem J."/>
            <person name="Labutti K."/>
            <person name="Salamov A."/>
            <person name="Andreopoulos B."/>
            <person name="Baker S."/>
            <person name="Barry K."/>
            <person name="Bills G."/>
            <person name="Bluhm B."/>
            <person name="Cannon C."/>
            <person name="Castanera R."/>
            <person name="Culley D."/>
            <person name="Daum C."/>
            <person name="Ezra D."/>
            <person name="Gonzalez J."/>
            <person name="Henrissat B."/>
            <person name="Kuo A."/>
            <person name="Liang C."/>
            <person name="Lipzen A."/>
            <person name="Lutzoni F."/>
            <person name="Magnuson J."/>
            <person name="Mondo S."/>
            <person name="Nolan M."/>
            <person name="Ohm R."/>
            <person name="Pangilinan J."/>
            <person name="Park H.-J."/>
            <person name="Ramirez L."/>
            <person name="Alfaro M."/>
            <person name="Sun H."/>
            <person name="Tritt A."/>
            <person name="Yoshinaga Y."/>
            <person name="Zwiers L.-H."/>
            <person name="Turgeon B."/>
            <person name="Goodwin S."/>
            <person name="Spatafora J."/>
            <person name="Crous P."/>
            <person name="Grigoriev I."/>
        </authorList>
    </citation>
    <scope>NUCLEOTIDE SEQUENCE</scope>
    <source>
        <strain evidence="8">CBS 121410</strain>
    </source>
</reference>
<sequence>MSASPAGPPGTTANGAPSNPTPAPNGGPPRPAARRRPPPPTNPLVSAQKRGARRMPPRANGNGPARPGPPSAPPKPTAPVYPSYGPPPGVRVEEFPIVTTKKSLLQGLRHHAMRFHSRNPVNPTDQSDFTRPIRLHRRDPGLGKSGAGAQEEEEDEEDEKERAKQEALREERRRNRDEIQAQIAPKGKGRVNNSNAKKTQQVYDRQDTEESRKAAQLRYEETLPWHLEDFDNKNTWVGSYEAALSETHVMFFFENAPNNAGGMSSRLRMVPIEKWYKFTAKDKQRAFKAEDLDIEKQSKIKKEHLPEWIKARERHKEMEKEKEQMILKAKGIRARVGHDADEDGPKARADGTKREVDADIDVIDYDVEEDFADDEEGVNGLFEGDEEDTKAVQNKLRKEQLEAKHVSLQNENAAWEQEEEEKIKAEEEKRLEKEVRKALTKREKNFNYIDDDESDMPPQSSSDDSKAEREKEEERKREEEARAAEREQLKEATAKKATTAADKTASGASSKGSNTPSGRPKTTDPLKTSLSTKRPASPNHSEQSGNESSRKKHKKEDRPPGLQDPALRRLGAGAGAGSGSDSEAAADAGKKRGLPIGTPRNGNTPVGSRAGSPAIQPSRAGSPAIAASQARPRAPQPTGPIPTIEEIRAVIPAEGIGMAALISRFKARVGSAPDKTRIFTANVKAAGRFDKETKKLFPVAR</sequence>
<dbReference type="AlphaFoldDB" id="A0A9P4HSQ5"/>
<feature type="compositionally biased region" description="Low complexity" evidence="7">
    <location>
        <begin position="495"/>
        <end position="513"/>
    </location>
</feature>
<dbReference type="InterPro" id="IPR008851">
    <property type="entry name" value="TFIIF-alpha"/>
</dbReference>
<evidence type="ECO:0000256" key="3">
    <source>
        <dbReference type="ARBA" id="ARBA00023015"/>
    </source>
</evidence>
<keyword evidence="6" id="KW-0539">Nucleus</keyword>
<comment type="subcellular location">
    <subcellularLocation>
        <location evidence="1">Nucleus</location>
    </subcellularLocation>
</comment>
<dbReference type="PANTHER" id="PTHR13011">
    <property type="entry name" value="TFIIF-ALPHA"/>
    <property type="match status" value="1"/>
</dbReference>
<dbReference type="OrthoDB" id="76676at2759"/>
<dbReference type="GO" id="GO:0032968">
    <property type="term" value="P:positive regulation of transcription elongation by RNA polymerase II"/>
    <property type="evidence" value="ECO:0007669"/>
    <property type="project" value="InterPro"/>
</dbReference>
<evidence type="ECO:0000256" key="6">
    <source>
        <dbReference type="ARBA" id="ARBA00023242"/>
    </source>
</evidence>
<evidence type="ECO:0000313" key="9">
    <source>
        <dbReference type="Proteomes" id="UP000799776"/>
    </source>
</evidence>
<dbReference type="EMBL" id="ML978735">
    <property type="protein sequence ID" value="KAF2084951.1"/>
    <property type="molecule type" value="Genomic_DNA"/>
</dbReference>
<gene>
    <name evidence="8" type="ORF">K490DRAFT_75444</name>
</gene>
<dbReference type="GO" id="GO:0016251">
    <property type="term" value="F:RNA polymerase II general transcription initiation factor activity"/>
    <property type="evidence" value="ECO:0007669"/>
    <property type="project" value="TreeGrafter"/>
</dbReference>